<protein>
    <submittedName>
        <fullName evidence="6">Uncharacterized protein LOC104743769</fullName>
    </submittedName>
</protein>
<feature type="domain" description="Retrotransposon Copia-like N-terminal" evidence="3">
    <location>
        <begin position="37"/>
        <end position="82"/>
    </location>
</feature>
<name>A0ABM0VYK7_CAMSA</name>
<evidence type="ECO:0000256" key="1">
    <source>
        <dbReference type="SAM" id="MobiDB-lite"/>
    </source>
</evidence>
<dbReference type="PANTHER" id="PTHR34222">
    <property type="entry name" value="GAG_PRE-INTEGRS DOMAIN-CONTAINING PROTEIN"/>
    <property type="match status" value="1"/>
</dbReference>
<dbReference type="PANTHER" id="PTHR34222:SF99">
    <property type="entry name" value="PROTEIN, PUTATIVE-RELATED"/>
    <property type="match status" value="1"/>
</dbReference>
<evidence type="ECO:0000259" key="3">
    <source>
        <dbReference type="Pfam" id="PF14244"/>
    </source>
</evidence>
<reference evidence="5" key="1">
    <citation type="journal article" date="2014" name="Nat. Commun.">
        <title>The emerging biofuel crop Camelina sativa retains a highly undifferentiated hexaploid genome structure.</title>
        <authorList>
            <person name="Kagale S."/>
            <person name="Koh C."/>
            <person name="Nixon J."/>
            <person name="Bollina V."/>
            <person name="Clarke W.E."/>
            <person name="Tuteja R."/>
            <person name="Spillane C."/>
            <person name="Robinson S.J."/>
            <person name="Links M.G."/>
            <person name="Clarke C."/>
            <person name="Higgins E.E."/>
            <person name="Huebert T."/>
            <person name="Sharpe A.G."/>
            <person name="Parkin I.A."/>
        </authorList>
    </citation>
    <scope>NUCLEOTIDE SEQUENCE [LARGE SCALE GENOMIC DNA]</scope>
    <source>
        <strain evidence="5">cv. DH55</strain>
    </source>
</reference>
<evidence type="ECO:0000259" key="4">
    <source>
        <dbReference type="Pfam" id="PF22936"/>
    </source>
</evidence>
<dbReference type="InterPro" id="IPR025724">
    <property type="entry name" value="GAG-pre-integrase_dom"/>
</dbReference>
<dbReference type="InterPro" id="IPR054722">
    <property type="entry name" value="PolX-like_BBD"/>
</dbReference>
<feature type="domain" description="GAG-pre-integrase" evidence="2">
    <location>
        <begin position="518"/>
        <end position="589"/>
    </location>
</feature>
<feature type="region of interest" description="Disordered" evidence="1">
    <location>
        <begin position="1"/>
        <end position="22"/>
    </location>
</feature>
<gene>
    <name evidence="6" type="primary">LOC104743769</name>
</gene>
<dbReference type="Pfam" id="PF13976">
    <property type="entry name" value="gag_pre-integrs"/>
    <property type="match status" value="1"/>
</dbReference>
<evidence type="ECO:0000313" key="5">
    <source>
        <dbReference type="Proteomes" id="UP000694864"/>
    </source>
</evidence>
<dbReference type="RefSeq" id="XP_010463119.1">
    <property type="nucleotide sequence ID" value="XM_010464817.1"/>
</dbReference>
<evidence type="ECO:0000313" key="6">
    <source>
        <dbReference type="RefSeq" id="XP_010463119.1"/>
    </source>
</evidence>
<sequence>MASNGTRPSNSPIRSTAPNVPNRTDLYASPYSLLSIDHAGLQIVTDQLDARAEFHSWKRSVRMALNVRNKLGFIDGTISKPPLDHPDSDAWSRCNDIQRSGKNLVSRFKQDDAPRVYEIEQRLSTIQQGDLDVSAYYTELITLWEEYTNYIELPVCTCGHCECNAAILWEKLQQRSRVTKFLMGLNESYEQTRRHILMLKPIPDIEEAYNIVAQDERQRVVKPVIKTESVAFQATGSFDGNQSFGQHQMEFAAAYNTYRPRGNLPLCTHCGKLGHTVQTCFKVHEYPPGYKPPGSMTTGQSGSKSTFVPKQRTVANVFTEQQSSSLAGINGATPASMPYYPSLAVNPVNLDVSRLTQEQAQTLINQLTSHAQSSASEPPVALNQASISEQGVMAVQSSSGKVFNISSNLRYENHILTYRHHCLSSLQNTLPSGSWIIDSGATSHVCCDLSRFRETYLVSGVMVTLPDGNKLEIKHVGTIHLSDALVLYNVLYVPAFQFNMISESSQGWMIGSGRLYRNLYILNTHSQSASTPAESPACVNFCGTLSTDGCLWHQRLGHPSVAKLQSLASTSALSKSIIQIHDHCHICPLVFSVS</sequence>
<evidence type="ECO:0000259" key="2">
    <source>
        <dbReference type="Pfam" id="PF13976"/>
    </source>
</evidence>
<organism evidence="5 6">
    <name type="scientific">Camelina sativa</name>
    <name type="common">False flax</name>
    <name type="synonym">Myagrum sativum</name>
    <dbReference type="NCBI Taxonomy" id="90675"/>
    <lineage>
        <taxon>Eukaryota</taxon>
        <taxon>Viridiplantae</taxon>
        <taxon>Streptophyta</taxon>
        <taxon>Embryophyta</taxon>
        <taxon>Tracheophyta</taxon>
        <taxon>Spermatophyta</taxon>
        <taxon>Magnoliopsida</taxon>
        <taxon>eudicotyledons</taxon>
        <taxon>Gunneridae</taxon>
        <taxon>Pentapetalae</taxon>
        <taxon>rosids</taxon>
        <taxon>malvids</taxon>
        <taxon>Brassicales</taxon>
        <taxon>Brassicaceae</taxon>
        <taxon>Camelineae</taxon>
        <taxon>Camelina</taxon>
    </lineage>
</organism>
<dbReference type="InterPro" id="IPR029472">
    <property type="entry name" value="Copia-like_N"/>
</dbReference>
<accession>A0ABM0VYK7</accession>
<reference evidence="6" key="2">
    <citation type="submission" date="2025-08" db="UniProtKB">
        <authorList>
            <consortium name="RefSeq"/>
        </authorList>
    </citation>
    <scope>IDENTIFICATION</scope>
    <source>
        <tissue evidence="6">Leaf</tissue>
    </source>
</reference>
<dbReference type="GeneID" id="104743769"/>
<feature type="domain" description="Retrovirus-related Pol polyprotein from transposon TNT 1-94-like beta-barrel" evidence="4">
    <location>
        <begin position="435"/>
        <end position="503"/>
    </location>
</feature>
<proteinExistence type="predicted"/>
<dbReference type="Pfam" id="PF14244">
    <property type="entry name" value="Retrotran_gag_3"/>
    <property type="match status" value="1"/>
</dbReference>
<dbReference type="Pfam" id="PF22936">
    <property type="entry name" value="Pol_BBD"/>
    <property type="match status" value="1"/>
</dbReference>
<dbReference type="Proteomes" id="UP000694864">
    <property type="component" value="Chromosome 14"/>
</dbReference>
<keyword evidence="5" id="KW-1185">Reference proteome</keyword>